<evidence type="ECO:0008006" key="4">
    <source>
        <dbReference type="Google" id="ProtNLM"/>
    </source>
</evidence>
<dbReference type="PROSITE" id="PS51257">
    <property type="entry name" value="PROKAR_LIPOPROTEIN"/>
    <property type="match status" value="1"/>
</dbReference>
<evidence type="ECO:0000256" key="1">
    <source>
        <dbReference type="PROSITE-ProRule" id="PRU00339"/>
    </source>
</evidence>
<keyword evidence="1" id="KW-0802">TPR repeat</keyword>
<dbReference type="SUPFAM" id="SSF48452">
    <property type="entry name" value="TPR-like"/>
    <property type="match status" value="1"/>
</dbReference>
<dbReference type="Gene3D" id="1.25.40.10">
    <property type="entry name" value="Tetratricopeptide repeat domain"/>
    <property type="match status" value="1"/>
</dbReference>
<dbReference type="EMBL" id="BMWY01000041">
    <property type="protein sequence ID" value="GGZ66291.1"/>
    <property type="molecule type" value="Genomic_DNA"/>
</dbReference>
<evidence type="ECO:0000313" key="3">
    <source>
        <dbReference type="Proteomes" id="UP000615593"/>
    </source>
</evidence>
<organism evidence="2 3">
    <name type="scientific">Mesonia mobilis</name>
    <dbReference type="NCBI Taxonomy" id="369791"/>
    <lineage>
        <taxon>Bacteria</taxon>
        <taxon>Pseudomonadati</taxon>
        <taxon>Bacteroidota</taxon>
        <taxon>Flavobacteriia</taxon>
        <taxon>Flavobacteriales</taxon>
        <taxon>Flavobacteriaceae</taxon>
        <taxon>Mesonia</taxon>
    </lineage>
</organism>
<reference evidence="3" key="1">
    <citation type="journal article" date="2019" name="Int. J. Syst. Evol. Microbiol.">
        <title>The Global Catalogue of Microorganisms (GCM) 10K type strain sequencing project: providing services to taxonomists for standard genome sequencing and annotation.</title>
        <authorList>
            <consortium name="The Broad Institute Genomics Platform"/>
            <consortium name="The Broad Institute Genome Sequencing Center for Infectious Disease"/>
            <person name="Wu L."/>
            <person name="Ma J."/>
        </authorList>
    </citation>
    <scope>NUCLEOTIDE SEQUENCE [LARGE SCALE GENOMIC DNA]</scope>
    <source>
        <strain evidence="3">KCTC 12708</strain>
    </source>
</reference>
<gene>
    <name evidence="2" type="ORF">GCM10008088_28990</name>
</gene>
<dbReference type="InterPro" id="IPR019734">
    <property type="entry name" value="TPR_rpt"/>
</dbReference>
<sequence>MKINLLILMIVLSFQACKENSYNSEEIIYKKNTSDIIKLSSDGIENKKAAEKYLYGLNYIKNEKYSQAKKEFLKADKIEPDNILILSSIANVENKLGNSTKSNRMLYELISKDSTYVNLYINLGVNLNKLKKYQEAEKIFLRGMKYIENKEPIKKSSYFLSMAATYKGLSDCENMQIYAKKGLNSAQNDFLKNFAKSLIRYSKTDCK</sequence>
<comment type="caution">
    <text evidence="2">The sequence shown here is derived from an EMBL/GenBank/DDBJ whole genome shotgun (WGS) entry which is preliminary data.</text>
</comment>
<dbReference type="RefSeq" id="WP_027885845.1">
    <property type="nucleotide sequence ID" value="NZ_BMWY01000041.1"/>
</dbReference>
<dbReference type="Proteomes" id="UP000615593">
    <property type="component" value="Unassembled WGS sequence"/>
</dbReference>
<dbReference type="InterPro" id="IPR011990">
    <property type="entry name" value="TPR-like_helical_dom_sf"/>
</dbReference>
<accession>A0ABQ3C4E7</accession>
<dbReference type="PROSITE" id="PS50005">
    <property type="entry name" value="TPR"/>
    <property type="match status" value="1"/>
</dbReference>
<keyword evidence="3" id="KW-1185">Reference proteome</keyword>
<feature type="repeat" description="TPR" evidence="1">
    <location>
        <begin position="49"/>
        <end position="82"/>
    </location>
</feature>
<dbReference type="GeneID" id="94370558"/>
<protein>
    <recommendedName>
        <fullName evidence="4">Tetratricopeptide repeat protein</fullName>
    </recommendedName>
</protein>
<evidence type="ECO:0000313" key="2">
    <source>
        <dbReference type="EMBL" id="GGZ66291.1"/>
    </source>
</evidence>
<name>A0ABQ3C4E7_9FLAO</name>
<proteinExistence type="predicted"/>